<reference evidence="1" key="1">
    <citation type="submission" date="2021-06" db="EMBL/GenBank/DDBJ databases">
        <authorList>
            <person name="Ellington A.J."/>
            <person name="Bryan N.C."/>
            <person name="Christner B.C."/>
            <person name="Reisch C.R."/>
        </authorList>
    </citation>
    <scope>NUCLEOTIDE SEQUENCE</scope>
    <source>
        <strain evidence="1">L6-1</strain>
    </source>
</reference>
<dbReference type="Proteomes" id="UP000681794">
    <property type="component" value="Chromosome"/>
</dbReference>
<accession>A0ACD1E1L9</accession>
<evidence type="ECO:0000313" key="2">
    <source>
        <dbReference type="Proteomes" id="UP000681794"/>
    </source>
</evidence>
<gene>
    <name evidence="1" type="ORF">KM842_11220</name>
</gene>
<evidence type="ECO:0000313" key="1">
    <source>
        <dbReference type="EMBL" id="QWS32832.1"/>
    </source>
</evidence>
<keyword evidence="1" id="KW-0378">Hydrolase</keyword>
<protein>
    <submittedName>
        <fullName evidence="1">Alpha/beta fold hydrolase</fullName>
    </submittedName>
</protein>
<keyword evidence="2" id="KW-1185">Reference proteome</keyword>
<proteinExistence type="predicted"/>
<name>A0ACD1E1L9_9MICO</name>
<dbReference type="EMBL" id="CP076544">
    <property type="protein sequence ID" value="QWS32832.1"/>
    <property type="molecule type" value="Genomic_DNA"/>
</dbReference>
<organism evidence="1 2">
    <name type="scientific">Curtobacterium aetherium</name>
    <dbReference type="NCBI Taxonomy" id="2841594"/>
    <lineage>
        <taxon>Bacteria</taxon>
        <taxon>Bacillati</taxon>
        <taxon>Actinomycetota</taxon>
        <taxon>Actinomycetes</taxon>
        <taxon>Micrococcales</taxon>
        <taxon>Microbacteriaceae</taxon>
        <taxon>Curtobacterium</taxon>
    </lineage>
</organism>
<sequence length="275" mass="28664">MAAGPDHAGPTPAAVPPRPVTLDHRGATLRGWQWNDPRADDTRVLLVHGFGSDATGSQQLFVQTARALAAPGATVRSYSRLGHGFSDGDFADTTIGDEVDQVVAMARALATAAPVGPAPAAPTRPVHLVAHSLGAVESVLAAARVPELVATLTLWSPAGVVVDDIVGKDEIQGQPLAPVRERGWFDFGGMALGRGFVDEVRAGLDVWGPAATYPGPAEVVHGTADTIVPVAYGRRYADLLPGGTFTAVEGADHGWSSVPWRTQLVDRLLRTAGLD</sequence>